<evidence type="ECO:0000256" key="10">
    <source>
        <dbReference type="HAMAP-Rule" id="MF_00240"/>
    </source>
</evidence>
<gene>
    <name evidence="10 11" type="primary">lolA</name>
    <name evidence="11" type="ORF">MCNOR_2850</name>
</gene>
<evidence type="ECO:0000256" key="5">
    <source>
        <dbReference type="ARBA" id="ARBA00022448"/>
    </source>
</evidence>
<evidence type="ECO:0000256" key="2">
    <source>
        <dbReference type="ARBA" id="ARBA00007615"/>
    </source>
</evidence>
<dbReference type="InterPro" id="IPR004564">
    <property type="entry name" value="OM_lipoprot_carrier_LolA-like"/>
</dbReference>
<dbReference type="AlphaFoldDB" id="A0AA35Y1Y0"/>
<keyword evidence="11" id="KW-0449">Lipoprotein</keyword>
<dbReference type="GO" id="GO:0042597">
    <property type="term" value="C:periplasmic space"/>
    <property type="evidence" value="ECO:0007669"/>
    <property type="project" value="UniProtKB-SubCell"/>
</dbReference>
<evidence type="ECO:0000256" key="3">
    <source>
        <dbReference type="ARBA" id="ARBA00011245"/>
    </source>
</evidence>
<comment type="subunit">
    <text evidence="3 10">Monomer.</text>
</comment>
<feature type="chain" id="PRO_5041497685" description="Outer-membrane lipoprotein carrier protein" evidence="10">
    <location>
        <begin position="22"/>
        <end position="208"/>
    </location>
</feature>
<comment type="subcellular location">
    <subcellularLocation>
        <location evidence="1 10">Periplasm</location>
    </subcellularLocation>
</comment>
<comment type="similarity">
    <text evidence="2 10">Belongs to the LolA family.</text>
</comment>
<dbReference type="GO" id="GO:0042953">
    <property type="term" value="P:lipoprotein transport"/>
    <property type="evidence" value="ECO:0007669"/>
    <property type="project" value="InterPro"/>
</dbReference>
<evidence type="ECO:0000256" key="9">
    <source>
        <dbReference type="ARBA" id="ARBA00023186"/>
    </source>
</evidence>
<accession>A0AA35Y1Y0</accession>
<dbReference type="RefSeq" id="WP_017364553.1">
    <property type="nucleotide sequence ID" value="NZ_OX458332.1"/>
</dbReference>
<keyword evidence="6 10" id="KW-0732">Signal</keyword>
<comment type="function">
    <text evidence="10">Participates in the translocation of lipoproteins from the inner membrane to the outer membrane. Only forms a complex with a lipoprotein if the residue after the N-terminal Cys is not an aspartate (The Asp acts as a targeting signal to indicate that the lipoprotein should stay in the inner membrane).</text>
</comment>
<dbReference type="Proteomes" id="UP001158598">
    <property type="component" value="Chromosome"/>
</dbReference>
<name>A0AA35Y1Y0_METCP</name>
<evidence type="ECO:0000313" key="12">
    <source>
        <dbReference type="Proteomes" id="UP001158598"/>
    </source>
</evidence>
<dbReference type="InterPro" id="IPR029046">
    <property type="entry name" value="LolA/LolB/LppX"/>
</dbReference>
<dbReference type="NCBIfam" id="TIGR00547">
    <property type="entry name" value="lolA"/>
    <property type="match status" value="1"/>
</dbReference>
<dbReference type="InterPro" id="IPR018323">
    <property type="entry name" value="OM_lipoprot_carrier_LolA_Pbac"/>
</dbReference>
<reference evidence="11" key="1">
    <citation type="submission" date="2023-03" db="EMBL/GenBank/DDBJ databases">
        <authorList>
            <person name="Pearce D."/>
        </authorList>
    </citation>
    <scope>NUCLEOTIDE SEQUENCE</scope>
    <source>
        <strain evidence="11">Mc</strain>
    </source>
</reference>
<evidence type="ECO:0000313" key="11">
    <source>
        <dbReference type="EMBL" id="CAI8869879.1"/>
    </source>
</evidence>
<dbReference type="SUPFAM" id="SSF89392">
    <property type="entry name" value="Prokaryotic lipoproteins and lipoprotein localization factors"/>
    <property type="match status" value="1"/>
</dbReference>
<evidence type="ECO:0000256" key="6">
    <source>
        <dbReference type="ARBA" id="ARBA00022729"/>
    </source>
</evidence>
<dbReference type="Gene3D" id="2.50.20.10">
    <property type="entry name" value="Lipoprotein localisation LolA/LolB/LppX"/>
    <property type="match status" value="1"/>
</dbReference>
<dbReference type="GO" id="GO:0044874">
    <property type="term" value="P:lipoprotein localization to outer membrane"/>
    <property type="evidence" value="ECO:0007669"/>
    <property type="project" value="UniProtKB-UniRule"/>
</dbReference>
<keyword evidence="9 10" id="KW-0143">Chaperone</keyword>
<keyword evidence="7 10" id="KW-0574">Periplasm</keyword>
<keyword evidence="5 10" id="KW-0813">Transport</keyword>
<dbReference type="EMBL" id="OX458332">
    <property type="protein sequence ID" value="CAI8869879.1"/>
    <property type="molecule type" value="Genomic_DNA"/>
</dbReference>
<dbReference type="Pfam" id="PF03548">
    <property type="entry name" value="LolA"/>
    <property type="match status" value="1"/>
</dbReference>
<evidence type="ECO:0000256" key="8">
    <source>
        <dbReference type="ARBA" id="ARBA00022927"/>
    </source>
</evidence>
<dbReference type="HAMAP" id="MF_00240">
    <property type="entry name" value="LolA"/>
    <property type="match status" value="1"/>
</dbReference>
<keyword evidence="8 10" id="KW-0653">Protein transport</keyword>
<evidence type="ECO:0000256" key="4">
    <source>
        <dbReference type="ARBA" id="ARBA00014035"/>
    </source>
</evidence>
<protein>
    <recommendedName>
        <fullName evidence="4 10">Outer-membrane lipoprotein carrier protein</fullName>
    </recommendedName>
</protein>
<dbReference type="CDD" id="cd16325">
    <property type="entry name" value="LolA"/>
    <property type="match status" value="1"/>
</dbReference>
<organism evidence="11 12">
    <name type="scientific">Methylococcus capsulatus</name>
    <dbReference type="NCBI Taxonomy" id="414"/>
    <lineage>
        <taxon>Bacteria</taxon>
        <taxon>Pseudomonadati</taxon>
        <taxon>Pseudomonadota</taxon>
        <taxon>Gammaproteobacteria</taxon>
        <taxon>Methylococcales</taxon>
        <taxon>Methylococcaceae</taxon>
        <taxon>Methylococcus</taxon>
    </lineage>
</organism>
<dbReference type="PANTHER" id="PTHR35869:SF1">
    <property type="entry name" value="OUTER-MEMBRANE LIPOPROTEIN CARRIER PROTEIN"/>
    <property type="match status" value="1"/>
</dbReference>
<evidence type="ECO:0000256" key="7">
    <source>
        <dbReference type="ARBA" id="ARBA00022764"/>
    </source>
</evidence>
<proteinExistence type="inferred from homology"/>
<evidence type="ECO:0000256" key="1">
    <source>
        <dbReference type="ARBA" id="ARBA00004418"/>
    </source>
</evidence>
<dbReference type="PANTHER" id="PTHR35869">
    <property type="entry name" value="OUTER-MEMBRANE LIPOPROTEIN CARRIER PROTEIN"/>
    <property type="match status" value="1"/>
</dbReference>
<sequence length="208" mass="23459" precursor="true">MPAFRYLIVLPLLCWGFASLAETTPQSRLKSFLDSARTLQADFTQVRLDESGRPRQESGGSFYLQRPGKFRWDYTKPYRQQIVSSGGKVWFYDVDLEQVTAKRLGQAVGSTPALLLSGEMALEDNFTIEDQGTEEGMYWIKLVPKSEEGGFRYVLIGLEGDKLAGMELSDNFGQLTRIYFANLRTGITLDPKLFQFSPPAGVDVFEDK</sequence>
<feature type="signal peptide" evidence="10">
    <location>
        <begin position="1"/>
        <end position="21"/>
    </location>
</feature>